<feature type="non-terminal residue" evidence="2">
    <location>
        <position position="1"/>
    </location>
</feature>
<protein>
    <recommendedName>
        <fullName evidence="1">Tetratricopeptide repeat protein 21A/21B second ARM domain-containing protein</fullName>
    </recommendedName>
</protein>
<sequence length="46" mass="4849">MNNTSLKPVESGQALDPSLRKSAGILEQLTKAVPGLLEGLFLLAKV</sequence>
<organism evidence="2 3">
    <name type="scientific">Rotaria magnacalcarata</name>
    <dbReference type="NCBI Taxonomy" id="392030"/>
    <lineage>
        <taxon>Eukaryota</taxon>
        <taxon>Metazoa</taxon>
        <taxon>Spiralia</taxon>
        <taxon>Gnathifera</taxon>
        <taxon>Rotifera</taxon>
        <taxon>Eurotatoria</taxon>
        <taxon>Bdelloidea</taxon>
        <taxon>Philodinida</taxon>
        <taxon>Philodinidae</taxon>
        <taxon>Rotaria</taxon>
    </lineage>
</organism>
<proteinExistence type="predicted"/>
<gene>
    <name evidence="2" type="ORF">GIL414_LOCUS42894</name>
</gene>
<accession>A0A8S3A914</accession>
<feature type="domain" description="Tetratricopeptide repeat protein 21A/21B second ARM" evidence="1">
    <location>
        <begin position="5"/>
        <end position="46"/>
    </location>
</feature>
<name>A0A8S3A914_9BILA</name>
<comment type="caution">
    <text evidence="2">The sequence shown here is derived from an EMBL/GenBank/DDBJ whole genome shotgun (WGS) entry which is preliminary data.</text>
</comment>
<evidence type="ECO:0000259" key="1">
    <source>
        <dbReference type="Pfam" id="PF25060"/>
    </source>
</evidence>
<dbReference type="InterPro" id="IPR056832">
    <property type="entry name" value="ARM_TT21_2nd"/>
</dbReference>
<dbReference type="Pfam" id="PF25060">
    <property type="entry name" value="ARM_TT21_2nd"/>
    <property type="match status" value="1"/>
</dbReference>
<dbReference type="AlphaFoldDB" id="A0A8S3A914"/>
<evidence type="ECO:0000313" key="3">
    <source>
        <dbReference type="Proteomes" id="UP000681720"/>
    </source>
</evidence>
<dbReference type="Proteomes" id="UP000681720">
    <property type="component" value="Unassembled WGS sequence"/>
</dbReference>
<evidence type="ECO:0000313" key="2">
    <source>
        <dbReference type="EMBL" id="CAF4696648.1"/>
    </source>
</evidence>
<reference evidence="2" key="1">
    <citation type="submission" date="2021-02" db="EMBL/GenBank/DDBJ databases">
        <authorList>
            <person name="Nowell W R."/>
        </authorList>
    </citation>
    <scope>NUCLEOTIDE SEQUENCE</scope>
</reference>
<dbReference type="EMBL" id="CAJOBJ010125387">
    <property type="protein sequence ID" value="CAF4696648.1"/>
    <property type="molecule type" value="Genomic_DNA"/>
</dbReference>